<evidence type="ECO:0000313" key="2">
    <source>
        <dbReference type="Proteomes" id="UP000805193"/>
    </source>
</evidence>
<name>A0AC60Q5C3_IXOPE</name>
<keyword evidence="2" id="KW-1185">Reference proteome</keyword>
<proteinExistence type="predicted"/>
<gene>
    <name evidence="1" type="ORF">HPB47_024054</name>
</gene>
<sequence length="368" mass="40531">MDLLAERIREPPELDYCPAEGLGSKLEPKLLDVVAGRHHDGSPGGLVVSLLLLLWPVSFLLATLCLICLVCKVYSRLTLGRCFSNVDMSGRTVLITGANAGIGKETAKELARRNARVILACRDTSRAAAAAREIHRDTGREVVLRRLDLCSFKSIREFADDIIAGEDRLDVLINNAGIVPFPERVETVDGFEQTFQTNHLGPFLLTNLLLGKLKASAPSRIITLSSLLHHFGRVDPSRLEYSDYKVPMQVYSDTKLANILFTKELARRLQGTGVTANVLHPGAVQTDINSTYVGFLNIFMNGLFYFFGKSPAEGAQTSIFLAVSDEVRKVSGKYFMDCRLSVPSRTSEDADLARRLWAVSEKMTGLAI</sequence>
<accession>A0AC60Q5C3</accession>
<evidence type="ECO:0000313" key="1">
    <source>
        <dbReference type="EMBL" id="KAG0429005.1"/>
    </source>
</evidence>
<dbReference type="Proteomes" id="UP000805193">
    <property type="component" value="Unassembled WGS sequence"/>
</dbReference>
<dbReference type="EMBL" id="JABSTQ010009453">
    <property type="protein sequence ID" value="KAG0429005.1"/>
    <property type="molecule type" value="Genomic_DNA"/>
</dbReference>
<reference evidence="1 2" key="1">
    <citation type="journal article" date="2020" name="Cell">
        <title>Large-Scale Comparative Analyses of Tick Genomes Elucidate Their Genetic Diversity and Vector Capacities.</title>
        <authorList>
            <consortium name="Tick Genome and Microbiome Consortium (TIGMIC)"/>
            <person name="Jia N."/>
            <person name="Wang J."/>
            <person name="Shi W."/>
            <person name="Du L."/>
            <person name="Sun Y."/>
            <person name="Zhan W."/>
            <person name="Jiang J.F."/>
            <person name="Wang Q."/>
            <person name="Zhang B."/>
            <person name="Ji P."/>
            <person name="Bell-Sakyi L."/>
            <person name="Cui X.M."/>
            <person name="Yuan T.T."/>
            <person name="Jiang B.G."/>
            <person name="Yang W.F."/>
            <person name="Lam T.T."/>
            <person name="Chang Q.C."/>
            <person name="Ding S.J."/>
            <person name="Wang X.J."/>
            <person name="Zhu J.G."/>
            <person name="Ruan X.D."/>
            <person name="Zhao L."/>
            <person name="Wei J.T."/>
            <person name="Ye R.Z."/>
            <person name="Que T.C."/>
            <person name="Du C.H."/>
            <person name="Zhou Y.H."/>
            <person name="Cheng J.X."/>
            <person name="Dai P.F."/>
            <person name="Guo W.B."/>
            <person name="Han X.H."/>
            <person name="Huang E.J."/>
            <person name="Li L.F."/>
            <person name="Wei W."/>
            <person name="Gao Y.C."/>
            <person name="Liu J.Z."/>
            <person name="Shao H.Z."/>
            <person name="Wang X."/>
            <person name="Wang C.C."/>
            <person name="Yang T.C."/>
            <person name="Huo Q.B."/>
            <person name="Li W."/>
            <person name="Chen H.Y."/>
            <person name="Chen S.E."/>
            <person name="Zhou L.G."/>
            <person name="Ni X.B."/>
            <person name="Tian J.H."/>
            <person name="Sheng Y."/>
            <person name="Liu T."/>
            <person name="Pan Y.S."/>
            <person name="Xia L.Y."/>
            <person name="Li J."/>
            <person name="Zhao F."/>
            <person name="Cao W.C."/>
        </authorList>
    </citation>
    <scope>NUCLEOTIDE SEQUENCE [LARGE SCALE GENOMIC DNA]</scope>
    <source>
        <strain evidence="1">Iper-2018</strain>
    </source>
</reference>
<organism evidence="1 2">
    <name type="scientific">Ixodes persulcatus</name>
    <name type="common">Taiga tick</name>
    <dbReference type="NCBI Taxonomy" id="34615"/>
    <lineage>
        <taxon>Eukaryota</taxon>
        <taxon>Metazoa</taxon>
        <taxon>Ecdysozoa</taxon>
        <taxon>Arthropoda</taxon>
        <taxon>Chelicerata</taxon>
        <taxon>Arachnida</taxon>
        <taxon>Acari</taxon>
        <taxon>Parasitiformes</taxon>
        <taxon>Ixodida</taxon>
        <taxon>Ixodoidea</taxon>
        <taxon>Ixodidae</taxon>
        <taxon>Ixodinae</taxon>
        <taxon>Ixodes</taxon>
    </lineage>
</organism>
<comment type="caution">
    <text evidence="1">The sequence shown here is derived from an EMBL/GenBank/DDBJ whole genome shotgun (WGS) entry which is preliminary data.</text>
</comment>
<protein>
    <submittedName>
        <fullName evidence="1">Uncharacterized protein</fullName>
    </submittedName>
</protein>